<accession>A0A1F7X1K8</accession>
<comment type="caution">
    <text evidence="1">The sequence shown here is derived from an EMBL/GenBank/DDBJ whole genome shotgun (WGS) entry which is preliminary data.</text>
</comment>
<evidence type="ECO:0000313" key="2">
    <source>
        <dbReference type="Proteomes" id="UP000176939"/>
    </source>
</evidence>
<organism evidence="1 2">
    <name type="scientific">Candidatus Woesebacteria bacterium RBG_13_36_22</name>
    <dbReference type="NCBI Taxonomy" id="1802478"/>
    <lineage>
        <taxon>Bacteria</taxon>
        <taxon>Candidatus Woeseibacteriota</taxon>
    </lineage>
</organism>
<proteinExistence type="predicted"/>
<evidence type="ECO:0000313" key="1">
    <source>
        <dbReference type="EMBL" id="OGM08857.1"/>
    </source>
</evidence>
<gene>
    <name evidence="1" type="ORF">A2Z67_02510</name>
</gene>
<protein>
    <submittedName>
        <fullName evidence="1">Uncharacterized protein</fullName>
    </submittedName>
</protein>
<dbReference type="EMBL" id="MGFQ01000035">
    <property type="protein sequence ID" value="OGM08857.1"/>
    <property type="molecule type" value="Genomic_DNA"/>
</dbReference>
<sequence length="205" mass="24210">MTFLSKKYQDYLNGLFKKRMIGNTHIIPIGLNILIIDKCVIKKAKTGTPYLMIDIIKQSEQSYRSIRIFYWGDYDNKDKCNINGIPYGILGLEMFLDRAFGYKLIHYSNDQLSWIVKQIRKLKKKPFKAIISHFPKLYYKENKLVLGRSDNLPMITYEPQITEYASIDNQEFGKNLNYLQLSNKLIPDEERIYQKYLMLKKNAKG</sequence>
<name>A0A1F7X1K8_9BACT</name>
<reference evidence="1 2" key="1">
    <citation type="journal article" date="2016" name="Nat. Commun.">
        <title>Thousands of microbial genomes shed light on interconnected biogeochemical processes in an aquifer system.</title>
        <authorList>
            <person name="Anantharaman K."/>
            <person name="Brown C.T."/>
            <person name="Hug L.A."/>
            <person name="Sharon I."/>
            <person name="Castelle C.J."/>
            <person name="Probst A.J."/>
            <person name="Thomas B.C."/>
            <person name="Singh A."/>
            <person name="Wilkins M.J."/>
            <person name="Karaoz U."/>
            <person name="Brodie E.L."/>
            <person name="Williams K.H."/>
            <person name="Hubbard S.S."/>
            <person name="Banfield J.F."/>
        </authorList>
    </citation>
    <scope>NUCLEOTIDE SEQUENCE [LARGE SCALE GENOMIC DNA]</scope>
</reference>
<dbReference type="AlphaFoldDB" id="A0A1F7X1K8"/>
<dbReference type="Proteomes" id="UP000176939">
    <property type="component" value="Unassembled WGS sequence"/>
</dbReference>